<dbReference type="OrthoDB" id="949132at2"/>
<evidence type="ECO:0000313" key="2">
    <source>
        <dbReference type="EMBL" id="OLR92794.1"/>
    </source>
</evidence>
<dbReference type="PANTHER" id="PTHR34846">
    <property type="entry name" value="4-CARBOXYMUCONOLACTONE DECARBOXYLASE FAMILY PROTEIN (AFU_ORTHOLOGUE AFUA_6G11590)"/>
    <property type="match status" value="1"/>
</dbReference>
<feature type="domain" description="Carboxymuconolactone decarboxylase-like" evidence="1">
    <location>
        <begin position="41"/>
        <end position="120"/>
    </location>
</feature>
<dbReference type="InterPro" id="IPR003779">
    <property type="entry name" value="CMD-like"/>
</dbReference>
<dbReference type="RefSeq" id="WP_075975405.1">
    <property type="nucleotide sequence ID" value="NZ_MKQR01000015.1"/>
</dbReference>
<dbReference type="AlphaFoldDB" id="A0A1Q9LLB3"/>
<organism evidence="2 3">
    <name type="scientific">Actinokineospora bangkokensis</name>
    <dbReference type="NCBI Taxonomy" id="1193682"/>
    <lineage>
        <taxon>Bacteria</taxon>
        <taxon>Bacillati</taxon>
        <taxon>Actinomycetota</taxon>
        <taxon>Actinomycetes</taxon>
        <taxon>Pseudonocardiales</taxon>
        <taxon>Pseudonocardiaceae</taxon>
        <taxon>Actinokineospora</taxon>
    </lineage>
</organism>
<gene>
    <name evidence="2" type="ORF">BJP25_19385</name>
</gene>
<dbReference type="PANTHER" id="PTHR34846:SF5">
    <property type="entry name" value="CARBOXYMUCONOLACTONE DECARBOXYLASE-LIKE DOMAIN-CONTAINING PROTEIN"/>
    <property type="match status" value="1"/>
</dbReference>
<dbReference type="Proteomes" id="UP000186040">
    <property type="component" value="Unassembled WGS sequence"/>
</dbReference>
<proteinExistence type="predicted"/>
<sequence>MPGVARIPLPEPEDLRGWRRAQHERFPSHLTRTLVLLDERLARALPDTANALRAAHLDAQWREGIILRVAALTGSAYERAQHLDQAYACGWTEDQVRAIETTGDVAVGGAALPAGFAVALELVDACVAGRPVTDALLARVRGVLSDQDLVTVIVLVGHYVTVARLTGVLGLLPDGVAGPWDREH</sequence>
<comment type="caution">
    <text evidence="2">The sequence shown here is derived from an EMBL/GenBank/DDBJ whole genome shotgun (WGS) entry which is preliminary data.</text>
</comment>
<accession>A0A1Q9LLB3</accession>
<dbReference type="InterPro" id="IPR029032">
    <property type="entry name" value="AhpD-like"/>
</dbReference>
<dbReference type="SUPFAM" id="SSF69118">
    <property type="entry name" value="AhpD-like"/>
    <property type="match status" value="1"/>
</dbReference>
<keyword evidence="3" id="KW-1185">Reference proteome</keyword>
<dbReference type="EMBL" id="MKQR01000015">
    <property type="protein sequence ID" value="OLR92794.1"/>
    <property type="molecule type" value="Genomic_DNA"/>
</dbReference>
<dbReference type="Pfam" id="PF02627">
    <property type="entry name" value="CMD"/>
    <property type="match status" value="1"/>
</dbReference>
<reference evidence="2 3" key="1">
    <citation type="submission" date="2016-10" db="EMBL/GenBank/DDBJ databases">
        <title>The Draft Genome Sequence of Actinokineospora bangkokensis 44EHWT reveals the biosynthetic pathway of antifungal compounds Thailandins with unusual extender unit butylmalonyl-CoA.</title>
        <authorList>
            <person name="Greule A."/>
            <person name="Intra B."/>
            <person name="Flemming S."/>
            <person name="Rommel M.G."/>
            <person name="Panbangred W."/>
            <person name="Bechthold A."/>
        </authorList>
    </citation>
    <scope>NUCLEOTIDE SEQUENCE [LARGE SCALE GENOMIC DNA]</scope>
    <source>
        <strain evidence="2 3">44EHW</strain>
    </source>
</reference>
<dbReference type="Gene3D" id="1.20.1290.10">
    <property type="entry name" value="AhpD-like"/>
    <property type="match status" value="1"/>
</dbReference>
<evidence type="ECO:0000259" key="1">
    <source>
        <dbReference type="Pfam" id="PF02627"/>
    </source>
</evidence>
<dbReference type="GO" id="GO:0051920">
    <property type="term" value="F:peroxiredoxin activity"/>
    <property type="evidence" value="ECO:0007669"/>
    <property type="project" value="InterPro"/>
</dbReference>
<evidence type="ECO:0000313" key="3">
    <source>
        <dbReference type="Proteomes" id="UP000186040"/>
    </source>
</evidence>
<dbReference type="STRING" id="1193682.BJP25_19385"/>
<name>A0A1Q9LLB3_9PSEU</name>
<protein>
    <recommendedName>
        <fullName evidence="1">Carboxymuconolactone decarboxylase-like domain-containing protein</fullName>
    </recommendedName>
</protein>